<gene>
    <name evidence="5" type="ORF">B8W67_07245</name>
</gene>
<dbReference type="InterPro" id="IPR003018">
    <property type="entry name" value="GAF"/>
</dbReference>
<evidence type="ECO:0000313" key="5">
    <source>
        <dbReference type="EMBL" id="OSC34329.1"/>
    </source>
</evidence>
<dbReference type="Gene3D" id="1.10.10.10">
    <property type="entry name" value="Winged helix-like DNA-binding domain superfamily/Winged helix DNA-binding domain"/>
    <property type="match status" value="1"/>
</dbReference>
<dbReference type="SUPFAM" id="SSF52172">
    <property type="entry name" value="CheY-like"/>
    <property type="match status" value="1"/>
</dbReference>
<dbReference type="EMBL" id="NCXO01000011">
    <property type="protein sequence ID" value="OSC34329.1"/>
    <property type="molecule type" value="Genomic_DNA"/>
</dbReference>
<dbReference type="Pfam" id="PF03861">
    <property type="entry name" value="ANTAR"/>
    <property type="match status" value="1"/>
</dbReference>
<evidence type="ECO:0000256" key="4">
    <source>
        <dbReference type="ARBA" id="ARBA00023163"/>
    </source>
</evidence>
<protein>
    <submittedName>
        <fullName evidence="5">Response regulator receiver protein</fullName>
    </submittedName>
</protein>
<reference evidence="5 6" key="1">
    <citation type="submission" date="2017-04" db="EMBL/GenBank/DDBJ databases">
        <title>The new phylogeny of genus Mycobacterium.</title>
        <authorList>
            <person name="Tortoli E."/>
            <person name="Trovato A."/>
            <person name="Cirillo D.M."/>
        </authorList>
    </citation>
    <scope>NUCLEOTIDE SEQUENCE [LARGE SCALE GENOMIC DNA]</scope>
    <source>
        <strain evidence="5 6">KCTC 19819</strain>
    </source>
</reference>
<evidence type="ECO:0000256" key="2">
    <source>
        <dbReference type="ARBA" id="ARBA00022777"/>
    </source>
</evidence>
<keyword evidence="3" id="KW-0805">Transcription regulation</keyword>
<sequence>MNATPSRSDLAAVLGNFAIEMQGRSDTETTLQAIVAGALSIVPGARWSGISMIEGRTVTSRVPSADLVAELDQAQTRLGEGPCLSALGEQRTVLIADTATETRWPRFTRLAARRGVGSVLSFQLRVRHENLGALNLYGAVAGAFTDESIAAGEIVAQHASVALCGAVSESQLQTALASRDVIGQAKGILMARERLSGLQAFQLLLRTSQHTNIKLVDIARWIVDDHETRLPDR</sequence>
<dbReference type="PROSITE" id="PS50921">
    <property type="entry name" value="ANTAR"/>
    <property type="match status" value="1"/>
</dbReference>
<dbReference type="InterPro" id="IPR029016">
    <property type="entry name" value="GAF-like_dom_sf"/>
</dbReference>
<dbReference type="InterPro" id="IPR036388">
    <property type="entry name" value="WH-like_DNA-bd_sf"/>
</dbReference>
<dbReference type="GO" id="GO:0016301">
    <property type="term" value="F:kinase activity"/>
    <property type="evidence" value="ECO:0007669"/>
    <property type="project" value="UniProtKB-KW"/>
</dbReference>
<accession>A0A7I7SHC4</accession>
<name>A0A7I7SHC4_9MYCO</name>
<dbReference type="AlphaFoldDB" id="A0A7I7SHC4"/>
<organism evidence="5 6">
    <name type="scientific">Mycolicibacillus koreensis</name>
    <dbReference type="NCBI Taxonomy" id="1069220"/>
    <lineage>
        <taxon>Bacteria</taxon>
        <taxon>Bacillati</taxon>
        <taxon>Actinomycetota</taxon>
        <taxon>Actinomycetes</taxon>
        <taxon>Mycobacteriales</taxon>
        <taxon>Mycobacteriaceae</taxon>
        <taxon>Mycolicibacillus</taxon>
    </lineage>
</organism>
<dbReference type="OrthoDB" id="4629915at2"/>
<comment type="caution">
    <text evidence="5">The sequence shown here is derived from an EMBL/GenBank/DDBJ whole genome shotgun (WGS) entry which is preliminary data.</text>
</comment>
<dbReference type="Gene3D" id="3.30.450.40">
    <property type="match status" value="1"/>
</dbReference>
<dbReference type="InterPro" id="IPR005561">
    <property type="entry name" value="ANTAR"/>
</dbReference>
<keyword evidence="4" id="KW-0804">Transcription</keyword>
<evidence type="ECO:0000313" key="6">
    <source>
        <dbReference type="Proteomes" id="UP000193577"/>
    </source>
</evidence>
<dbReference type="Proteomes" id="UP000193577">
    <property type="component" value="Unassembled WGS sequence"/>
</dbReference>
<dbReference type="SMART" id="SM00065">
    <property type="entry name" value="GAF"/>
    <property type="match status" value="1"/>
</dbReference>
<dbReference type="RefSeq" id="WP_085303206.1">
    <property type="nucleotide sequence ID" value="NZ_AP022594.1"/>
</dbReference>
<keyword evidence="1" id="KW-0808">Transferase</keyword>
<dbReference type="InterPro" id="IPR012074">
    <property type="entry name" value="GAF_ANTAR"/>
</dbReference>
<dbReference type="Pfam" id="PF13185">
    <property type="entry name" value="GAF_2"/>
    <property type="match status" value="1"/>
</dbReference>
<proteinExistence type="predicted"/>
<evidence type="ECO:0000256" key="3">
    <source>
        <dbReference type="ARBA" id="ARBA00023015"/>
    </source>
</evidence>
<dbReference type="SUPFAM" id="SSF55781">
    <property type="entry name" value="GAF domain-like"/>
    <property type="match status" value="1"/>
</dbReference>
<evidence type="ECO:0000256" key="1">
    <source>
        <dbReference type="ARBA" id="ARBA00022679"/>
    </source>
</evidence>
<keyword evidence="2" id="KW-0418">Kinase</keyword>
<dbReference type="InterPro" id="IPR011006">
    <property type="entry name" value="CheY-like_superfamily"/>
</dbReference>
<dbReference type="GO" id="GO:0003723">
    <property type="term" value="F:RNA binding"/>
    <property type="evidence" value="ECO:0007669"/>
    <property type="project" value="InterPro"/>
</dbReference>
<dbReference type="SMART" id="SM01012">
    <property type="entry name" value="ANTAR"/>
    <property type="match status" value="1"/>
</dbReference>
<keyword evidence="6" id="KW-1185">Reference proteome</keyword>
<dbReference type="PIRSF" id="PIRSF036625">
    <property type="entry name" value="GAF_ANTAR"/>
    <property type="match status" value="1"/>
</dbReference>